<dbReference type="GO" id="GO:1902603">
    <property type="term" value="P:carnitine transmembrane transport"/>
    <property type="evidence" value="ECO:0007669"/>
    <property type="project" value="TreeGrafter"/>
</dbReference>
<evidence type="ECO:0000313" key="13">
    <source>
        <dbReference type="Proteomes" id="UP000594260"/>
    </source>
</evidence>
<proteinExistence type="inferred from homology"/>
<dbReference type="InterPro" id="IPR018108">
    <property type="entry name" value="MCP_transmembrane"/>
</dbReference>
<dbReference type="PROSITE" id="PS50920">
    <property type="entry name" value="SOLCAR"/>
    <property type="match status" value="3"/>
</dbReference>
<keyword evidence="3 10" id="KW-0813">Transport</keyword>
<dbReference type="GO" id="GO:0015227">
    <property type="term" value="F:O-acyl-L-carnitine transmembrane transporter activity"/>
    <property type="evidence" value="ECO:0007669"/>
    <property type="project" value="TreeGrafter"/>
</dbReference>
<keyword evidence="4 9" id="KW-0812">Transmembrane</keyword>
<evidence type="ECO:0000256" key="7">
    <source>
        <dbReference type="ARBA" id="ARBA00023128"/>
    </source>
</evidence>
<dbReference type="GeneID" id="111251093"/>
<comment type="similarity">
    <text evidence="2 10">Belongs to the mitochondrial carrier (TC 2.A.29) family.</text>
</comment>
<evidence type="ECO:0000256" key="11">
    <source>
        <dbReference type="SAM" id="Phobius"/>
    </source>
</evidence>
<evidence type="ECO:0000313" key="12">
    <source>
        <dbReference type="EnsemblMetazoa" id="XP_022663115"/>
    </source>
</evidence>
<dbReference type="InParanoid" id="A0A7M7K885"/>
<dbReference type="InterPro" id="IPR023395">
    <property type="entry name" value="MCP_dom_sf"/>
</dbReference>
<feature type="transmembrane region" description="Helical" evidence="11">
    <location>
        <begin position="56"/>
        <end position="77"/>
    </location>
</feature>
<feature type="repeat" description="Solcar" evidence="9">
    <location>
        <begin position="257"/>
        <end position="340"/>
    </location>
</feature>
<feature type="repeat" description="Solcar" evidence="9">
    <location>
        <begin position="57"/>
        <end position="148"/>
    </location>
</feature>
<evidence type="ECO:0000256" key="10">
    <source>
        <dbReference type="RuleBase" id="RU000488"/>
    </source>
</evidence>
<dbReference type="Pfam" id="PF00153">
    <property type="entry name" value="Mito_carr"/>
    <property type="match status" value="3"/>
</dbReference>
<dbReference type="OrthoDB" id="14252at2759"/>
<dbReference type="GO" id="GO:0031966">
    <property type="term" value="C:mitochondrial membrane"/>
    <property type="evidence" value="ECO:0007669"/>
    <property type="project" value="UniProtKB-SubCell"/>
</dbReference>
<reference evidence="12" key="1">
    <citation type="submission" date="2021-01" db="UniProtKB">
        <authorList>
            <consortium name="EnsemblMetazoa"/>
        </authorList>
    </citation>
    <scope>IDENTIFICATION</scope>
</reference>
<dbReference type="PANTHER" id="PTHR45624:SF4">
    <property type="entry name" value="CONGESTED-LIKE TRACHEA PROTEIN-RELATED"/>
    <property type="match status" value="1"/>
</dbReference>
<dbReference type="PANTHER" id="PTHR45624">
    <property type="entry name" value="MITOCHONDRIAL BASIC AMINO ACIDS TRANSPORTER-RELATED"/>
    <property type="match status" value="1"/>
</dbReference>
<dbReference type="InterPro" id="IPR002067">
    <property type="entry name" value="MCP"/>
</dbReference>
<feature type="transmembrane region" description="Helical" evidence="11">
    <location>
        <begin position="258"/>
        <end position="280"/>
    </location>
</feature>
<evidence type="ECO:0000256" key="9">
    <source>
        <dbReference type="PROSITE-ProRule" id="PRU00282"/>
    </source>
</evidence>
<evidence type="ECO:0008006" key="14">
    <source>
        <dbReference type="Google" id="ProtNLM"/>
    </source>
</evidence>
<protein>
    <recommendedName>
        <fullName evidence="14">Mitochondrial carrier protein</fullName>
    </recommendedName>
</protein>
<feature type="repeat" description="Solcar" evidence="9">
    <location>
        <begin position="163"/>
        <end position="251"/>
    </location>
</feature>
<keyword evidence="5" id="KW-0677">Repeat</keyword>
<evidence type="ECO:0000256" key="4">
    <source>
        <dbReference type="ARBA" id="ARBA00022692"/>
    </source>
</evidence>
<keyword evidence="7" id="KW-0496">Mitochondrion</keyword>
<dbReference type="SUPFAM" id="SSF103506">
    <property type="entry name" value="Mitochondrial carrier"/>
    <property type="match status" value="1"/>
</dbReference>
<keyword evidence="8 9" id="KW-0472">Membrane</keyword>
<dbReference type="GO" id="GO:0006839">
    <property type="term" value="P:mitochondrial transport"/>
    <property type="evidence" value="ECO:0007669"/>
    <property type="project" value="TreeGrafter"/>
</dbReference>
<comment type="subcellular location">
    <subcellularLocation>
        <location evidence="1">Mitochondrion membrane</location>
        <topology evidence="1">Multi-pass membrane protein</topology>
    </subcellularLocation>
</comment>
<evidence type="ECO:0000256" key="2">
    <source>
        <dbReference type="ARBA" id="ARBA00006375"/>
    </source>
</evidence>
<dbReference type="Gene3D" id="1.50.40.10">
    <property type="entry name" value="Mitochondrial carrier domain"/>
    <property type="match status" value="2"/>
</dbReference>
<keyword evidence="13" id="KW-1185">Reference proteome</keyword>
<dbReference type="Proteomes" id="UP000594260">
    <property type="component" value="Unplaced"/>
</dbReference>
<dbReference type="EnsemblMetazoa" id="XM_022807380">
    <property type="protein sequence ID" value="XP_022663115"/>
    <property type="gene ID" value="LOC111251093"/>
</dbReference>
<evidence type="ECO:0000256" key="1">
    <source>
        <dbReference type="ARBA" id="ARBA00004225"/>
    </source>
</evidence>
<accession>A0A7M7K885</accession>
<name>A0A7M7K885_VARDE</name>
<evidence type="ECO:0000256" key="5">
    <source>
        <dbReference type="ARBA" id="ARBA00022737"/>
    </source>
</evidence>
<evidence type="ECO:0000256" key="6">
    <source>
        <dbReference type="ARBA" id="ARBA00022989"/>
    </source>
</evidence>
<dbReference type="PRINTS" id="PR00926">
    <property type="entry name" value="MITOCARRIER"/>
</dbReference>
<dbReference type="AlphaFoldDB" id="A0A7M7K885"/>
<dbReference type="KEGG" id="vde:111251093"/>
<dbReference type="RefSeq" id="XP_022663115.1">
    <property type="nucleotide sequence ID" value="XM_022807380.1"/>
</dbReference>
<evidence type="ECO:0000256" key="3">
    <source>
        <dbReference type="ARBA" id="ARBA00022448"/>
    </source>
</evidence>
<keyword evidence="6 11" id="KW-1133">Transmembrane helix</keyword>
<dbReference type="InterPro" id="IPR050567">
    <property type="entry name" value="Mitochondrial_Carrier"/>
</dbReference>
<organism evidence="12 13">
    <name type="scientific">Varroa destructor</name>
    <name type="common">Honeybee mite</name>
    <dbReference type="NCBI Taxonomy" id="109461"/>
    <lineage>
        <taxon>Eukaryota</taxon>
        <taxon>Metazoa</taxon>
        <taxon>Ecdysozoa</taxon>
        <taxon>Arthropoda</taxon>
        <taxon>Chelicerata</taxon>
        <taxon>Arachnida</taxon>
        <taxon>Acari</taxon>
        <taxon>Parasitiformes</taxon>
        <taxon>Mesostigmata</taxon>
        <taxon>Gamasina</taxon>
        <taxon>Dermanyssoidea</taxon>
        <taxon>Varroidae</taxon>
        <taxon>Varroa</taxon>
    </lineage>
</organism>
<evidence type="ECO:0000256" key="8">
    <source>
        <dbReference type="ARBA" id="ARBA00023136"/>
    </source>
</evidence>
<sequence length="346" mass="37283">MDGPDITKNVQSACDCNRKHRIKKNIRKAPTGLVIPTELVSSISPSEPTETAKDSLGYYCRIFLAGGFAGMCLIATGHPLDTIKVRMQAMPPPRPGELPVYSGALDCAKKTFAEGGFKAFYRGMAAPLSILIALTASFYPSANLGSTLASCVTQVSKVDNEPLTYSQTIRAAMTAAVFMTPVTIPTDRTKCLLQIQSQPGAQKFNGPIDCLWKLYSSGGITNLYKGGGVAVLLEIPAAAVYFSTYEAVKGEHIPERGYIARVLLAGGLAGAMSWVITLPVDFVKSRVMTSCTKTKVFHVLWDTLRHEGIRAFYKGLTLVVLRAFPANAACLLGYESACKVLRCNSH</sequence>
<feature type="transmembrane region" description="Helical" evidence="11">
    <location>
        <begin position="119"/>
        <end position="139"/>
    </location>
</feature>